<dbReference type="InterPro" id="IPR004358">
    <property type="entry name" value="Sig_transdc_His_kin-like_C"/>
</dbReference>
<feature type="domain" description="HAMP" evidence="13">
    <location>
        <begin position="302"/>
        <end position="354"/>
    </location>
</feature>
<dbReference type="Pfam" id="PF18947">
    <property type="entry name" value="HAMP_2"/>
    <property type="match status" value="2"/>
</dbReference>
<sequence length="1950" mass="209725">MPATAVAAKAKSQRRARPAKTEDKLETRELLAALKAFRRGDFSVRLPRTLAGADGEIAEAFNEVVELNDRMTKEFERLGEVVGRQGKITHRAKLPAATGSWAASVDAVNNLIADMVHPTAEMARVIGAVAKGDLSQTMDLENEDRPLRGEFLRIGKVVNTMVGQLGSFASEVTRVAREVGTEGKLGGQAQVKGVAGTWKDLTDNVNLMAANLTGQVRNIAEVTTAVANGDLSKKITVDVRGEVLELKNTINTMVDQLNSFASEVTRVAREVGTEGKLGGQANVRGVAGTWKDLTDNVNLMAGNLTGQVRNIAEVTTAVARGDLSKKITVDVRGEILELKNTINTMVDQLNAFASEVTRVAREVGTEGKLGGQARVEGVTGAWKDLTDNVNFMAANLTGQVRNIAEVTTAVANGDLSKKITVDVRGEILELKNTINTMVDQLNAFASEVTRVAREVGTEGKLGGQAQVKGVGGTWKELTDNVNLMAGNLTGQVRNIAEVTTAVANGDLSKKITVDVRGEILELKNTINTMVDQLNSFASEVTRVAREVGTEGKLGGQAQVKGVGGTWKELTDNVNLMAGNLTGQVRNIAEVTTAVANGDLSKKITVDVRGEVLELKNTINTMVDQLNAFASEVTRVAREVGTEGKLGGQAQVKGVAGTWKDLTDNVNFMAANLTGQVRNIAEVTTAVAMGDLSKKITVDVRGEILELKNTINTMVDQLNSFASEVTRVAREVGTEGKLGGQAQVRGVAGTWKELTDNVNLMAGNLTGQVRNIAEVTTAVANGDLSKKITVDVRGEILELKNTINTMVDQLNSFASEVTRVAREVGTEGKLGGQAQVPGVAGTWKDLTDNVNMMAANLTGQVRNIADVVTAVANGDLKRKVTLDAKGEIAALADTINGMIETLATFADQVTNVAREVGNEGKLGGQARVPGAAGVWRDLTDNVNELAANLTTQVRAIAEVSTAVTQGDLTRSITVEASGEVEELKNNINEMIRNLKDQTLKNTEQDWLKTNLARFTRMLQGERDLSTVSNLVLSELAPLINAQHAVFYVTDRDEDGATVLNLQASYAFNNRKHLANQFKLREGLIGQCAYEKSRILLTNVPKDYVQISSGLGEAPPANIIVLPALFEGEVKAVIELATFGEFNETQQQFLDQLMESIGIVLNTIAANMRTEGLLKQSQLLTSELQAQQEELKKTNDRLEQQAASLRQSEELLRAKQEELQQTNAELQDKAHLLSVQNQQVEAKNHEVEQAKLALEEKAEQLALTSKYKSEFLANMSHELRTPLNSLLILSKLLADNAQGNLSDKQVEFAKNIHAAGADLLGLINDILDLSKIESGMVTLDIGEMSFASLSDQVDRTFSQLAQDKKLDFHVEIDPALPRSMYTDDKRLQQIIKNLLSNAFKFTEKGEVRFKVARANGGWSPANDHLNKAGQVLAFSVVDTGIGIPEDKQRIIFESFQQADGSISRKYGGTGLGLSISREITRLLGGELKVESKPGKGSTFTLYLPLNFSPAVQTPSTTRLLAAAAPRALVASMADEPTEAVADDREIIASSDSVVLIVEDDPRFASILLSLVRDAGFKGVVTGEGAAVPSLARRFGPDAIMLDIGLPDIDGLALLDLLKRTPDTRHIPVHVISADDQRGLGLSIGAFGFTHKPVEREVVVSTLKSVKSFVGKEERRVLLVGPDGPAAEALRSAFSKVELTGDLAAALALPTPDLPDAMVVDAAALAPPQLVELLKQSDGRATPVVVYAEQELEPEDDKRLRLAVFGGLVRLARTTDQLIDQTSLLLHEPLENMPGPARAKVAQSRHDDLLLTGRKIVVIDDDIRNIFSLASALEEYGIELSYAESGRAGLELLDADPGVDVVLVDIMMPDMDGYETIREIRARPGLGDLPVVAVTAKAMKGDRQKCIQAGASDYVSKPVDIDHLVSVLRVCIQRADAQRLAGEGVVPLMPQAS</sequence>
<feature type="domain" description="HAMP" evidence="13">
    <location>
        <begin position="486"/>
        <end position="538"/>
    </location>
</feature>
<evidence type="ECO:0000256" key="2">
    <source>
        <dbReference type="ARBA" id="ARBA00004370"/>
    </source>
</evidence>
<feature type="region of interest" description="Disordered" evidence="10">
    <location>
        <begin position="1"/>
        <end position="23"/>
    </location>
</feature>
<keyword evidence="9" id="KW-0175">Coiled coil</keyword>
<dbReference type="PROSITE" id="PS50110">
    <property type="entry name" value="RESPONSE_REGULATORY"/>
    <property type="match status" value="2"/>
</dbReference>
<dbReference type="Pfam" id="PF13185">
    <property type="entry name" value="GAF_2"/>
    <property type="match status" value="1"/>
</dbReference>
<evidence type="ECO:0000259" key="12">
    <source>
        <dbReference type="PROSITE" id="PS50110"/>
    </source>
</evidence>
<evidence type="ECO:0000256" key="9">
    <source>
        <dbReference type="SAM" id="Coils"/>
    </source>
</evidence>
<evidence type="ECO:0000313" key="14">
    <source>
        <dbReference type="EMBL" id="MFD1781963.1"/>
    </source>
</evidence>
<dbReference type="Gene3D" id="3.30.565.10">
    <property type="entry name" value="Histidine kinase-like ATPase, C-terminal domain"/>
    <property type="match status" value="1"/>
</dbReference>
<feature type="modified residue" description="4-aspartylphosphate" evidence="8">
    <location>
        <position position="1600"/>
    </location>
</feature>
<dbReference type="Proteomes" id="UP001597237">
    <property type="component" value="Unassembled WGS sequence"/>
</dbReference>
<dbReference type="EC" id="2.7.13.3" evidence="3"/>
<feature type="coiled-coil region" evidence="9">
    <location>
        <begin position="972"/>
        <end position="999"/>
    </location>
</feature>
<feature type="domain" description="HAMP" evidence="13">
    <location>
        <begin position="578"/>
        <end position="630"/>
    </location>
</feature>
<evidence type="ECO:0000256" key="5">
    <source>
        <dbReference type="ARBA" id="ARBA00022679"/>
    </source>
</evidence>
<dbReference type="SMART" id="SM00448">
    <property type="entry name" value="REC"/>
    <property type="match status" value="2"/>
</dbReference>
<evidence type="ECO:0000256" key="6">
    <source>
        <dbReference type="ARBA" id="ARBA00022777"/>
    </source>
</evidence>
<evidence type="ECO:0000256" key="4">
    <source>
        <dbReference type="ARBA" id="ARBA00022553"/>
    </source>
</evidence>
<dbReference type="Pfam" id="PF02518">
    <property type="entry name" value="HATPase_c"/>
    <property type="match status" value="1"/>
</dbReference>
<feature type="coiled-coil region" evidence="9">
    <location>
        <begin position="1175"/>
        <end position="1262"/>
    </location>
</feature>
<dbReference type="Pfam" id="PF00072">
    <property type="entry name" value="Response_reg"/>
    <property type="match status" value="2"/>
</dbReference>
<dbReference type="InterPro" id="IPR001789">
    <property type="entry name" value="Sig_transdc_resp-reg_receiver"/>
</dbReference>
<feature type="domain" description="HAMP" evidence="13">
    <location>
        <begin position="854"/>
        <end position="906"/>
    </location>
</feature>
<evidence type="ECO:0000256" key="10">
    <source>
        <dbReference type="SAM" id="MobiDB-lite"/>
    </source>
</evidence>
<proteinExistence type="predicted"/>
<keyword evidence="15" id="KW-1185">Reference proteome</keyword>
<evidence type="ECO:0000313" key="15">
    <source>
        <dbReference type="Proteomes" id="UP001597237"/>
    </source>
</evidence>
<dbReference type="InterPro" id="IPR005467">
    <property type="entry name" value="His_kinase_dom"/>
</dbReference>
<evidence type="ECO:0000259" key="13">
    <source>
        <dbReference type="PROSITE" id="PS50885"/>
    </source>
</evidence>
<dbReference type="Gene3D" id="1.20.120.1530">
    <property type="match status" value="7"/>
</dbReference>
<organism evidence="14 15">
    <name type="scientific">Phenylobacterium terrae</name>
    <dbReference type="NCBI Taxonomy" id="2665495"/>
    <lineage>
        <taxon>Bacteria</taxon>
        <taxon>Pseudomonadati</taxon>
        <taxon>Pseudomonadota</taxon>
        <taxon>Alphaproteobacteria</taxon>
        <taxon>Caulobacterales</taxon>
        <taxon>Caulobacteraceae</taxon>
        <taxon>Phenylobacterium</taxon>
    </lineage>
</organism>
<feature type="domain" description="HAMP" evidence="13">
    <location>
        <begin position="210"/>
        <end position="262"/>
    </location>
</feature>
<feature type="domain" description="Histidine kinase" evidence="11">
    <location>
        <begin position="1272"/>
        <end position="1505"/>
    </location>
</feature>
<dbReference type="PANTHER" id="PTHR45339">
    <property type="entry name" value="HYBRID SIGNAL TRANSDUCTION HISTIDINE KINASE J"/>
    <property type="match status" value="1"/>
</dbReference>
<dbReference type="PROSITE" id="PS50885">
    <property type="entry name" value="HAMP"/>
    <property type="match status" value="10"/>
</dbReference>
<evidence type="ECO:0000256" key="3">
    <source>
        <dbReference type="ARBA" id="ARBA00012438"/>
    </source>
</evidence>
<evidence type="ECO:0000256" key="8">
    <source>
        <dbReference type="PROSITE-ProRule" id="PRU00169"/>
    </source>
</evidence>
<dbReference type="CDD" id="cd00082">
    <property type="entry name" value="HisKA"/>
    <property type="match status" value="1"/>
</dbReference>
<dbReference type="CDD" id="cd16922">
    <property type="entry name" value="HATPase_EvgS-ArcB-TorS-like"/>
    <property type="match status" value="1"/>
</dbReference>
<feature type="domain" description="HAMP" evidence="13">
    <location>
        <begin position="394"/>
        <end position="446"/>
    </location>
</feature>
<feature type="domain" description="Response regulatory" evidence="12">
    <location>
        <begin position="1812"/>
        <end position="1929"/>
    </location>
</feature>
<evidence type="ECO:0000259" key="11">
    <source>
        <dbReference type="PROSITE" id="PS50109"/>
    </source>
</evidence>
<protein>
    <recommendedName>
        <fullName evidence="3">histidine kinase</fullName>
        <ecNumber evidence="3">2.7.13.3</ecNumber>
    </recommendedName>
</protein>
<dbReference type="InterPro" id="IPR011006">
    <property type="entry name" value="CheY-like_superfamily"/>
</dbReference>
<dbReference type="CDD" id="cd06225">
    <property type="entry name" value="HAMP"/>
    <property type="match status" value="10"/>
</dbReference>
<comment type="caution">
    <text evidence="14">The sequence shown here is derived from an EMBL/GenBank/DDBJ whole genome shotgun (WGS) entry which is preliminary data.</text>
</comment>
<dbReference type="SMART" id="SM00388">
    <property type="entry name" value="HisKA"/>
    <property type="match status" value="1"/>
</dbReference>
<feature type="domain" description="HAMP" evidence="13">
    <location>
        <begin position="762"/>
        <end position="814"/>
    </location>
</feature>
<feature type="domain" description="HAMP" evidence="13">
    <location>
        <begin position="946"/>
        <end position="998"/>
    </location>
</feature>
<dbReference type="SUPFAM" id="SSF52172">
    <property type="entry name" value="CheY-like"/>
    <property type="match status" value="2"/>
</dbReference>
<dbReference type="EMBL" id="JBHUEY010000001">
    <property type="protein sequence ID" value="MFD1781963.1"/>
    <property type="molecule type" value="Genomic_DNA"/>
</dbReference>
<dbReference type="InterPro" id="IPR036097">
    <property type="entry name" value="HisK_dim/P_sf"/>
</dbReference>
<gene>
    <name evidence="14" type="ORF">ACFSC0_01020</name>
</gene>
<dbReference type="SUPFAM" id="SSF55781">
    <property type="entry name" value="GAF domain-like"/>
    <property type="match status" value="1"/>
</dbReference>
<feature type="domain" description="HAMP" evidence="13">
    <location>
        <begin position="113"/>
        <end position="170"/>
    </location>
</feature>
<dbReference type="SMART" id="SM00304">
    <property type="entry name" value="HAMP"/>
    <property type="match status" value="10"/>
</dbReference>
<feature type="domain" description="Response regulatory" evidence="12">
    <location>
        <begin position="1551"/>
        <end position="1664"/>
    </location>
</feature>
<name>A0ABW4MWQ7_9CAUL</name>
<feature type="modified residue" description="4-aspartylphosphate" evidence="8">
    <location>
        <position position="1862"/>
    </location>
</feature>
<dbReference type="InterPro" id="IPR029016">
    <property type="entry name" value="GAF-like_dom_sf"/>
</dbReference>
<dbReference type="PROSITE" id="PS50109">
    <property type="entry name" value="HIS_KIN"/>
    <property type="match status" value="1"/>
</dbReference>
<keyword evidence="4 8" id="KW-0597">Phosphoprotein</keyword>
<dbReference type="InterPro" id="IPR003594">
    <property type="entry name" value="HATPase_dom"/>
</dbReference>
<dbReference type="Pfam" id="PF00672">
    <property type="entry name" value="HAMP"/>
    <property type="match status" value="8"/>
</dbReference>
<dbReference type="SMART" id="SM00387">
    <property type="entry name" value="HATPase_c"/>
    <property type="match status" value="1"/>
</dbReference>
<dbReference type="InterPro" id="IPR003660">
    <property type="entry name" value="HAMP_dom"/>
</dbReference>
<dbReference type="InterPro" id="IPR036890">
    <property type="entry name" value="HATPase_C_sf"/>
</dbReference>
<keyword evidence="5" id="KW-0808">Transferase</keyword>
<dbReference type="CDD" id="cd17546">
    <property type="entry name" value="REC_hyHK_CKI1_RcsC-like"/>
    <property type="match status" value="1"/>
</dbReference>
<dbReference type="Pfam" id="PF00512">
    <property type="entry name" value="HisKA"/>
    <property type="match status" value="1"/>
</dbReference>
<keyword evidence="6" id="KW-0418">Kinase</keyword>
<dbReference type="PANTHER" id="PTHR45339:SF1">
    <property type="entry name" value="HYBRID SIGNAL TRANSDUCTION HISTIDINE KINASE J"/>
    <property type="match status" value="1"/>
</dbReference>
<dbReference type="SUPFAM" id="SSF47384">
    <property type="entry name" value="Homodimeric domain of signal transducing histidine kinase"/>
    <property type="match status" value="1"/>
</dbReference>
<dbReference type="Gene3D" id="1.10.287.130">
    <property type="match status" value="1"/>
</dbReference>
<keyword evidence="7" id="KW-0902">Two-component regulatory system</keyword>
<dbReference type="SUPFAM" id="SSF58104">
    <property type="entry name" value="Methyl-accepting chemotaxis protein (MCP) signaling domain"/>
    <property type="match status" value="3"/>
</dbReference>
<accession>A0ABW4MWQ7</accession>
<comment type="catalytic activity">
    <reaction evidence="1">
        <text>ATP + protein L-histidine = ADP + protein N-phospho-L-histidine.</text>
        <dbReference type="EC" id="2.7.13.3"/>
    </reaction>
</comment>
<dbReference type="Gene3D" id="3.30.450.40">
    <property type="match status" value="1"/>
</dbReference>
<reference evidence="15" key="1">
    <citation type="journal article" date="2019" name="Int. J. Syst. Evol. Microbiol.">
        <title>The Global Catalogue of Microorganisms (GCM) 10K type strain sequencing project: providing services to taxonomists for standard genome sequencing and annotation.</title>
        <authorList>
            <consortium name="The Broad Institute Genomics Platform"/>
            <consortium name="The Broad Institute Genome Sequencing Center for Infectious Disease"/>
            <person name="Wu L."/>
            <person name="Ma J."/>
        </authorList>
    </citation>
    <scope>NUCLEOTIDE SEQUENCE [LARGE SCALE GENOMIC DNA]</scope>
    <source>
        <strain evidence="15">DFY28</strain>
    </source>
</reference>
<evidence type="ECO:0000256" key="7">
    <source>
        <dbReference type="ARBA" id="ARBA00023012"/>
    </source>
</evidence>
<dbReference type="InterPro" id="IPR003018">
    <property type="entry name" value="GAF"/>
</dbReference>
<dbReference type="InterPro" id="IPR003661">
    <property type="entry name" value="HisK_dim/P_dom"/>
</dbReference>
<comment type="subcellular location">
    <subcellularLocation>
        <location evidence="2">Membrane</location>
    </subcellularLocation>
</comment>
<dbReference type="Gene3D" id="3.40.50.2300">
    <property type="match status" value="2"/>
</dbReference>
<dbReference type="RefSeq" id="WP_377281204.1">
    <property type="nucleotide sequence ID" value="NZ_JBHRSI010000003.1"/>
</dbReference>
<dbReference type="PRINTS" id="PR00344">
    <property type="entry name" value="BCTRLSENSOR"/>
</dbReference>
<evidence type="ECO:0000256" key="1">
    <source>
        <dbReference type="ARBA" id="ARBA00000085"/>
    </source>
</evidence>
<dbReference type="SUPFAM" id="SSF55874">
    <property type="entry name" value="ATPase domain of HSP90 chaperone/DNA topoisomerase II/histidine kinase"/>
    <property type="match status" value="1"/>
</dbReference>
<feature type="domain" description="HAMP" evidence="13">
    <location>
        <begin position="670"/>
        <end position="722"/>
    </location>
</feature>